<dbReference type="Pfam" id="PF13531">
    <property type="entry name" value="SBP_bac_11"/>
    <property type="match status" value="1"/>
</dbReference>
<dbReference type="GO" id="GO:0015689">
    <property type="term" value="P:molybdate ion transport"/>
    <property type="evidence" value="ECO:0007669"/>
    <property type="project" value="InterPro"/>
</dbReference>
<evidence type="ECO:0000256" key="3">
    <source>
        <dbReference type="ARBA" id="ARBA00022729"/>
    </source>
</evidence>
<dbReference type="PANTHER" id="PTHR30632:SF0">
    <property type="entry name" value="SULFATE-BINDING PROTEIN"/>
    <property type="match status" value="1"/>
</dbReference>
<dbReference type="OrthoDB" id="9785015at2"/>
<keyword evidence="4" id="KW-0500">Molybdenum</keyword>
<comment type="similarity">
    <text evidence="1">Belongs to the bacterial solute-binding protein ModA family.</text>
</comment>
<name>A0A4Y9F024_9MICC</name>
<dbReference type="InterPro" id="IPR050682">
    <property type="entry name" value="ModA/WtpA"/>
</dbReference>
<keyword evidence="2 4" id="KW-0479">Metal-binding</keyword>
<sequence length="263" mass="26638">MRRPILATLPLVLALAACAPGSPASAPESSQSSLGVDAPVQVFAAASLGAVGDELIAAYRQENPQADITATYAGSSQLVTQMAEGATPDLLITADSTTMTQAIDTVEELSGATPETIATNALVLATAPGNPAAIDSVDDLAASGVMTAICAQEVPCGRLAHQELSRQGITPATSTEEANVSAVATKVATGQADAGFIYSTDATALSATEDITVINLPDLERNAYPLALTTTGQAKASAQDFANWIATSEKAAQILTAYGFEPA</sequence>
<dbReference type="NCBIfam" id="TIGR01256">
    <property type="entry name" value="modA"/>
    <property type="match status" value="1"/>
</dbReference>
<feature type="binding site" evidence="4">
    <location>
        <position position="198"/>
    </location>
    <ligand>
        <name>molybdate</name>
        <dbReference type="ChEBI" id="CHEBI:36264"/>
    </ligand>
</feature>
<proteinExistence type="inferred from homology"/>
<evidence type="ECO:0000256" key="4">
    <source>
        <dbReference type="PIRSR" id="PIRSR004846-1"/>
    </source>
</evidence>
<evidence type="ECO:0000313" key="7">
    <source>
        <dbReference type="Proteomes" id="UP000297951"/>
    </source>
</evidence>
<accession>A0A4Y9F024</accession>
<dbReference type="STRING" id="85336.A7979_10415"/>
<feature type="chain" id="PRO_5021317707" evidence="5">
    <location>
        <begin position="27"/>
        <end position="263"/>
    </location>
</feature>
<feature type="signal peptide" evidence="5">
    <location>
        <begin position="1"/>
        <end position="26"/>
    </location>
</feature>
<dbReference type="RefSeq" id="WP_135014022.1">
    <property type="nucleotide sequence ID" value="NZ_JADGLK010000081.1"/>
</dbReference>
<dbReference type="PROSITE" id="PS51257">
    <property type="entry name" value="PROKAR_LIPOPROTEIN"/>
    <property type="match status" value="1"/>
</dbReference>
<gene>
    <name evidence="6" type="primary">modA</name>
    <name evidence="6" type="ORF">E4U03_12355</name>
</gene>
<dbReference type="AlphaFoldDB" id="A0A4Y9F024"/>
<reference evidence="6 7" key="1">
    <citation type="submission" date="2019-03" db="EMBL/GenBank/DDBJ databases">
        <title>Diversity of the mouse oral microbiome.</title>
        <authorList>
            <person name="Joseph S."/>
            <person name="Aduse-Opoku J."/>
            <person name="Curtis M."/>
            <person name="Wade W."/>
            <person name="Hashim A."/>
        </authorList>
    </citation>
    <scope>NUCLEOTIDE SEQUENCE [LARGE SCALE GENOMIC DNA]</scope>
    <source>
        <strain evidence="7">irhom_31</strain>
    </source>
</reference>
<dbReference type="Gene3D" id="3.40.190.10">
    <property type="entry name" value="Periplasmic binding protein-like II"/>
    <property type="match status" value="2"/>
</dbReference>
<dbReference type="SUPFAM" id="SSF53850">
    <property type="entry name" value="Periplasmic binding protein-like II"/>
    <property type="match status" value="1"/>
</dbReference>
<protein>
    <submittedName>
        <fullName evidence="6">Molybdate ABC transporter substrate-binding protein</fullName>
    </submittedName>
</protein>
<feature type="binding site" evidence="4">
    <location>
        <position position="75"/>
    </location>
    <ligand>
        <name>molybdate</name>
        <dbReference type="ChEBI" id="CHEBI:36264"/>
    </ligand>
</feature>
<evidence type="ECO:0000313" key="6">
    <source>
        <dbReference type="EMBL" id="TFU19510.1"/>
    </source>
</evidence>
<feature type="binding site" evidence="4">
    <location>
        <position position="180"/>
    </location>
    <ligand>
        <name>molybdate</name>
        <dbReference type="ChEBI" id="CHEBI:36264"/>
    </ligand>
</feature>
<dbReference type="GO" id="GO:0046872">
    <property type="term" value="F:metal ion binding"/>
    <property type="evidence" value="ECO:0007669"/>
    <property type="project" value="UniProtKB-KW"/>
</dbReference>
<feature type="binding site" evidence="4">
    <location>
        <position position="47"/>
    </location>
    <ligand>
        <name>molybdate</name>
        <dbReference type="ChEBI" id="CHEBI:36264"/>
    </ligand>
</feature>
<dbReference type="GO" id="GO:0030973">
    <property type="term" value="F:molybdate ion binding"/>
    <property type="evidence" value="ECO:0007669"/>
    <property type="project" value="TreeGrafter"/>
</dbReference>
<dbReference type="PANTHER" id="PTHR30632">
    <property type="entry name" value="MOLYBDATE-BINDING PERIPLASMIC PROTEIN"/>
    <property type="match status" value="1"/>
</dbReference>
<evidence type="ECO:0000256" key="2">
    <source>
        <dbReference type="ARBA" id="ARBA00022723"/>
    </source>
</evidence>
<keyword evidence="3 5" id="KW-0732">Signal</keyword>
<dbReference type="InterPro" id="IPR005950">
    <property type="entry name" value="ModA"/>
</dbReference>
<dbReference type="EMBL" id="SPQC01000081">
    <property type="protein sequence ID" value="TFU19510.1"/>
    <property type="molecule type" value="Genomic_DNA"/>
</dbReference>
<comment type="caution">
    <text evidence="6">The sequence shown here is derived from an EMBL/GenBank/DDBJ whole genome shotgun (WGS) entry which is preliminary data.</text>
</comment>
<dbReference type="PIRSF" id="PIRSF004846">
    <property type="entry name" value="ModA"/>
    <property type="match status" value="1"/>
</dbReference>
<dbReference type="Proteomes" id="UP000297951">
    <property type="component" value="Unassembled WGS sequence"/>
</dbReference>
<organism evidence="6 7">
    <name type="scientific">Rothia nasimurium</name>
    <dbReference type="NCBI Taxonomy" id="85336"/>
    <lineage>
        <taxon>Bacteria</taxon>
        <taxon>Bacillati</taxon>
        <taxon>Actinomycetota</taxon>
        <taxon>Actinomycetes</taxon>
        <taxon>Micrococcales</taxon>
        <taxon>Micrococcaceae</taxon>
        <taxon>Rothia</taxon>
    </lineage>
</organism>
<evidence type="ECO:0000256" key="5">
    <source>
        <dbReference type="SAM" id="SignalP"/>
    </source>
</evidence>
<evidence type="ECO:0000256" key="1">
    <source>
        <dbReference type="ARBA" id="ARBA00009175"/>
    </source>
</evidence>